<reference evidence="3 4" key="1">
    <citation type="journal article" date="2014" name="Genome Announc.">
        <title>Complete Genome Sequence of Amino Acid-Utilizing Eubacterium acidaminophilum al-2 (DSM 3953).</title>
        <authorList>
            <person name="Poehlein A."/>
            <person name="Andreesen J.R."/>
            <person name="Daniel R."/>
        </authorList>
    </citation>
    <scope>NUCLEOTIDE SEQUENCE [LARGE SCALE GENOMIC DNA]</scope>
    <source>
        <strain evidence="3 4">DSM 3953</strain>
    </source>
</reference>
<gene>
    <name evidence="3" type="ORF">EAL2_c19910</name>
</gene>
<evidence type="ECO:0000313" key="4">
    <source>
        <dbReference type="Proteomes" id="UP000019591"/>
    </source>
</evidence>
<protein>
    <submittedName>
        <fullName evidence="3">Virulence-associated E family protein</fullName>
    </submittedName>
</protein>
<dbReference type="AlphaFoldDB" id="W8TM44"/>
<dbReference type="eggNOG" id="COG5545">
    <property type="taxonomic scope" value="Bacteria"/>
</dbReference>
<evidence type="ECO:0000313" key="3">
    <source>
        <dbReference type="EMBL" id="AHM57272.1"/>
    </source>
</evidence>
<name>W8TM44_PEPAC</name>
<dbReference type="STRING" id="1286171.EAL2_c19910"/>
<dbReference type="PATRIC" id="fig|1286171.3.peg.1939"/>
<dbReference type="KEGG" id="eac:EAL2_c19910"/>
<dbReference type="InterPro" id="IPR007936">
    <property type="entry name" value="VapE-like_dom"/>
</dbReference>
<dbReference type="SUPFAM" id="SSF52540">
    <property type="entry name" value="P-loop containing nucleoside triphosphate hydrolases"/>
    <property type="match status" value="1"/>
</dbReference>
<feature type="compositionally biased region" description="Basic and acidic residues" evidence="1">
    <location>
        <begin position="222"/>
        <end position="238"/>
    </location>
</feature>
<dbReference type="InterPro" id="IPR027417">
    <property type="entry name" value="P-loop_NTPase"/>
</dbReference>
<accession>W8TM44</accession>
<proteinExistence type="predicted"/>
<dbReference type="PANTHER" id="PTHR34985">
    <property type="entry name" value="SLR0554 PROTEIN"/>
    <property type="match status" value="1"/>
</dbReference>
<feature type="domain" description="Virulence-associated protein E-like" evidence="2">
    <location>
        <begin position="476"/>
        <end position="688"/>
    </location>
</feature>
<dbReference type="PANTHER" id="PTHR34985:SF1">
    <property type="entry name" value="SLR0554 PROTEIN"/>
    <property type="match status" value="1"/>
</dbReference>
<keyword evidence="4" id="KW-1185">Reference proteome</keyword>
<dbReference type="Pfam" id="PF05272">
    <property type="entry name" value="VapE-like_dom"/>
    <property type="match status" value="1"/>
</dbReference>
<organism evidence="3 4">
    <name type="scientific">Peptoclostridium acidaminophilum DSM 3953</name>
    <dbReference type="NCBI Taxonomy" id="1286171"/>
    <lineage>
        <taxon>Bacteria</taxon>
        <taxon>Bacillati</taxon>
        <taxon>Bacillota</taxon>
        <taxon>Clostridia</taxon>
        <taxon>Peptostreptococcales</taxon>
        <taxon>Peptoclostridiaceae</taxon>
        <taxon>Peptoclostridium</taxon>
    </lineage>
</organism>
<dbReference type="HOGENOM" id="CLU_018385_1_0_9"/>
<evidence type="ECO:0000256" key="1">
    <source>
        <dbReference type="SAM" id="MobiDB-lite"/>
    </source>
</evidence>
<evidence type="ECO:0000259" key="2">
    <source>
        <dbReference type="Pfam" id="PF05272"/>
    </source>
</evidence>
<feature type="region of interest" description="Disordered" evidence="1">
    <location>
        <begin position="217"/>
        <end position="238"/>
    </location>
</feature>
<sequence>MEEADMIEQSRIKKLKCDGLLTIATGRSRKELEWKNKEMSWSQLAEKLSHTTRTHETFEEYKRYSKARRDEIKDVGGFVGGALKGGRRKSGSVSWRQLVTLDADFVKGDLWDSVEAILGCGAIMYSTHSHSPSGQRLRLVIPLKRPVSSDEYAPIARRIAADIGIDFFDDTTYEAHRLMYWPSTSSDGEYVFRFADEPWLDPDEVLERYKDWRDSSYWPESSRAKSDRTRLAERQGDPREKGGIVGAFCRTYSAVDAIDKFLQGVYTSCDDPSRYTYEKGSTSGGLVIYGEGDFAYSHHGSDPISGKLCNAFDLVRLHRFAELDEDAKEGTPVNKLPSYKAMQELSTKDAAVKKQIAGERMAAASEDFGVEADWQEGLEINNNGELKNTLSNMILILRHDSLIASVFYNELREGIDVEGEVPWKRLKRGWNKTDEASLAGYIDSAYGLYSPGKLKEAVIKVSVERSRHPVREYLRGLPEWDKVRRVDELLISYLGAEDNVYTREAMRKTLVAAVARTMNPGIKYDTVLVLNGPQGIGKSTLFSKLGGKFFSDSLSISDMRDKTAAEKLQGYWIVEIGELAGIKKVDEDTLKSFITRQDDKFRASYGYSVEDHPRQSILVGTTNQEAGFLRDLSGGRRFWPVKTPGGTRLKPWNLDDIDQIWAEVMEYYNQGESLILSDEAEKIAGVEQIEALESDDREGIVREYLDKLLPSNWDAMEICERRSFIRGDDFGDAVKGSVRRDKVCAMEIWCELFGKEASAMRKIDSYEINAIMRKIPGWEKYSGNRQSRARVPIYGIQRIFTRKSEQE</sequence>
<dbReference type="EMBL" id="CP007452">
    <property type="protein sequence ID" value="AHM57272.1"/>
    <property type="molecule type" value="Genomic_DNA"/>
</dbReference>
<dbReference type="Proteomes" id="UP000019591">
    <property type="component" value="Chromosome"/>
</dbReference>